<keyword evidence="1" id="KW-0812">Transmembrane</keyword>
<feature type="transmembrane region" description="Helical" evidence="1">
    <location>
        <begin position="17"/>
        <end position="35"/>
    </location>
</feature>
<keyword evidence="1" id="KW-1133">Transmembrane helix</keyword>
<keyword evidence="1" id="KW-0472">Membrane</keyword>
<accession>A0A402DJP8</accession>
<evidence type="ECO:0000256" key="1">
    <source>
        <dbReference type="SAM" id="Phobius"/>
    </source>
</evidence>
<evidence type="ECO:0000313" key="3">
    <source>
        <dbReference type="Proteomes" id="UP000289660"/>
    </source>
</evidence>
<dbReference type="EMBL" id="BIFY01000130">
    <property type="protein sequence ID" value="GCE62395.1"/>
    <property type="molecule type" value="Genomic_DNA"/>
</dbReference>
<evidence type="ECO:0000313" key="2">
    <source>
        <dbReference type="EMBL" id="GCE62395.1"/>
    </source>
</evidence>
<dbReference type="AlphaFoldDB" id="A0A402DJP8"/>
<organism evidence="2 3">
    <name type="scientific">Microcystis aeruginosa NIES-4285</name>
    <dbReference type="NCBI Taxonomy" id="2497681"/>
    <lineage>
        <taxon>Bacteria</taxon>
        <taxon>Bacillati</taxon>
        <taxon>Cyanobacteriota</taxon>
        <taxon>Cyanophyceae</taxon>
        <taxon>Oscillatoriophycideae</taxon>
        <taxon>Chroococcales</taxon>
        <taxon>Microcystaceae</taxon>
        <taxon>Microcystis</taxon>
    </lineage>
</organism>
<comment type="caution">
    <text evidence="2">The sequence shown here is derived from an EMBL/GenBank/DDBJ whole genome shotgun (WGS) entry which is preliminary data.</text>
</comment>
<gene>
    <name evidence="2" type="ORF">MiAbB_04341</name>
</gene>
<dbReference type="Proteomes" id="UP000289660">
    <property type="component" value="Unassembled WGS sequence"/>
</dbReference>
<reference evidence="3" key="1">
    <citation type="submission" date="2018-12" db="EMBL/GenBank/DDBJ databases">
        <title>Genome sequence of Microcystis aeruginosa NIES-4285.</title>
        <authorList>
            <person name="Tanabe Y."/>
        </authorList>
    </citation>
    <scope>NUCLEOTIDE SEQUENCE [LARGE SCALE GENOMIC DNA]</scope>
    <source>
        <strain evidence="3">NIES-4285</strain>
    </source>
</reference>
<feature type="transmembrane region" description="Helical" evidence="1">
    <location>
        <begin position="40"/>
        <end position="59"/>
    </location>
</feature>
<name>A0A402DJP8_MICAE</name>
<proteinExistence type="predicted"/>
<sequence length="91" mass="10354">MEGKRTSIAFWNPLQEAFWVLGWSLVGGLLTWRFLRVKTVLLTVAIAVISLTGIGWLLFSYFGLWVPIIPPAIALLTTSGIFFFLRSYYLK</sequence>
<feature type="transmembrane region" description="Helical" evidence="1">
    <location>
        <begin position="65"/>
        <end position="85"/>
    </location>
</feature>
<protein>
    <submittedName>
        <fullName evidence="2">Uncharacterized protein</fullName>
    </submittedName>
</protein>